<organism evidence="2 3">
    <name type="scientific">Sediminibacillus albus</name>
    <dbReference type="NCBI Taxonomy" id="407036"/>
    <lineage>
        <taxon>Bacteria</taxon>
        <taxon>Bacillati</taxon>
        <taxon>Bacillota</taxon>
        <taxon>Bacilli</taxon>
        <taxon>Bacillales</taxon>
        <taxon>Bacillaceae</taxon>
        <taxon>Sediminibacillus</taxon>
    </lineage>
</organism>
<keyword evidence="1" id="KW-0472">Membrane</keyword>
<name>A0A1G8X6R1_9BACI</name>
<sequence>MLYNLLNEILIEPIKRLGIVAFSLVAGFVLAGWALSTVINYDVSNFMSFLNTTP</sequence>
<evidence type="ECO:0000256" key="1">
    <source>
        <dbReference type="SAM" id="Phobius"/>
    </source>
</evidence>
<gene>
    <name evidence="2" type="ORF">SAMN05216243_1185</name>
</gene>
<dbReference type="EMBL" id="FNFL01000001">
    <property type="protein sequence ID" value="SDJ86077.1"/>
    <property type="molecule type" value="Genomic_DNA"/>
</dbReference>
<protein>
    <submittedName>
        <fullName evidence="2">Uncharacterized protein</fullName>
    </submittedName>
</protein>
<dbReference type="AlphaFoldDB" id="A0A1G8X6R1"/>
<proteinExistence type="predicted"/>
<reference evidence="2 3" key="1">
    <citation type="submission" date="2016-10" db="EMBL/GenBank/DDBJ databases">
        <authorList>
            <person name="de Groot N.N."/>
        </authorList>
    </citation>
    <scope>NUCLEOTIDE SEQUENCE [LARGE SCALE GENOMIC DNA]</scope>
    <source>
        <strain evidence="2 3">CGMCC 1.6502</strain>
    </source>
</reference>
<keyword evidence="3" id="KW-1185">Reference proteome</keyword>
<evidence type="ECO:0000313" key="2">
    <source>
        <dbReference type="EMBL" id="SDJ86077.1"/>
    </source>
</evidence>
<evidence type="ECO:0000313" key="3">
    <source>
        <dbReference type="Proteomes" id="UP000198694"/>
    </source>
</evidence>
<keyword evidence="1" id="KW-1133">Transmembrane helix</keyword>
<dbReference type="Proteomes" id="UP000198694">
    <property type="component" value="Unassembled WGS sequence"/>
</dbReference>
<accession>A0A1G8X6R1</accession>
<keyword evidence="1" id="KW-0812">Transmembrane</keyword>
<feature type="transmembrane region" description="Helical" evidence="1">
    <location>
        <begin position="20"/>
        <end position="41"/>
    </location>
</feature>